<name>A0A8S0Z2E2_ARCPL</name>
<comment type="caution">
    <text evidence="1">The sequence shown here is derived from an EMBL/GenBank/DDBJ whole genome shotgun (WGS) entry which is preliminary data.</text>
</comment>
<evidence type="ECO:0000313" key="2">
    <source>
        <dbReference type="Proteomes" id="UP000494106"/>
    </source>
</evidence>
<accession>A0A8S0Z2E2</accession>
<dbReference type="Proteomes" id="UP000494106">
    <property type="component" value="Unassembled WGS sequence"/>
</dbReference>
<dbReference type="OrthoDB" id="7400442at2759"/>
<organism evidence="1 2">
    <name type="scientific">Arctia plantaginis</name>
    <name type="common">Wood tiger moth</name>
    <name type="synonym">Phalaena plantaginis</name>
    <dbReference type="NCBI Taxonomy" id="874455"/>
    <lineage>
        <taxon>Eukaryota</taxon>
        <taxon>Metazoa</taxon>
        <taxon>Ecdysozoa</taxon>
        <taxon>Arthropoda</taxon>
        <taxon>Hexapoda</taxon>
        <taxon>Insecta</taxon>
        <taxon>Pterygota</taxon>
        <taxon>Neoptera</taxon>
        <taxon>Endopterygota</taxon>
        <taxon>Lepidoptera</taxon>
        <taxon>Glossata</taxon>
        <taxon>Ditrysia</taxon>
        <taxon>Noctuoidea</taxon>
        <taxon>Erebidae</taxon>
        <taxon>Arctiinae</taxon>
        <taxon>Arctia</taxon>
    </lineage>
</organism>
<protein>
    <submittedName>
        <fullName evidence="1">Uncharacterized protein</fullName>
    </submittedName>
</protein>
<gene>
    <name evidence="1" type="ORF">APLA_LOCUS2544</name>
</gene>
<evidence type="ECO:0000313" key="1">
    <source>
        <dbReference type="EMBL" id="CAB3225692.1"/>
    </source>
</evidence>
<reference evidence="1 2" key="1">
    <citation type="submission" date="2020-04" db="EMBL/GenBank/DDBJ databases">
        <authorList>
            <person name="Wallbank WR R."/>
            <person name="Pardo Diaz C."/>
            <person name="Kozak K."/>
            <person name="Martin S."/>
            <person name="Jiggins C."/>
            <person name="Moest M."/>
            <person name="Warren A I."/>
            <person name="Byers J.R.P. K."/>
            <person name="Montejo-Kovacevich G."/>
            <person name="Yen C E."/>
        </authorList>
    </citation>
    <scope>NUCLEOTIDE SEQUENCE [LARGE SCALE GENOMIC DNA]</scope>
</reference>
<proteinExistence type="predicted"/>
<sequence length="197" mass="22328">MITKRSLPDVPAQFVLNRQAMSRRMDSISIIDNLIPRGDYLVKEHAKLVHDINSLRQVVFIRPLVDDNKDYDDSIFHEVIETVATPTFRPPFSSSLGSTIRPSSTSTTASSIPVILIGGASQRQVVKSQAINFAKPTISLIGTTRSPVVKHPYPFVMHQKPVKICVTSLPLMRTHKPPQKSIWQRLLDYFIPRRNFR</sequence>
<dbReference type="AlphaFoldDB" id="A0A8S0Z2E2"/>
<keyword evidence="2" id="KW-1185">Reference proteome</keyword>
<dbReference type="EMBL" id="CADEBC010000208">
    <property type="protein sequence ID" value="CAB3225692.1"/>
    <property type="molecule type" value="Genomic_DNA"/>
</dbReference>